<proteinExistence type="predicted"/>
<reference evidence="2" key="1">
    <citation type="submission" date="2023-01" db="EMBL/GenBank/DDBJ databases">
        <title>Colletotrichum chrysophilum M932 genome sequence.</title>
        <authorList>
            <person name="Baroncelli R."/>
        </authorList>
    </citation>
    <scope>NUCLEOTIDE SEQUENCE</scope>
    <source>
        <strain evidence="2">M932</strain>
    </source>
</reference>
<name>A0AAD9AVF9_9PEZI</name>
<accession>A0AAD9AVF9</accession>
<dbReference type="EMBL" id="JAQOWY010000044">
    <property type="protein sequence ID" value="KAK1854047.1"/>
    <property type="molecule type" value="Genomic_DNA"/>
</dbReference>
<evidence type="ECO:0000313" key="2">
    <source>
        <dbReference type="EMBL" id="KAK1854047.1"/>
    </source>
</evidence>
<protein>
    <submittedName>
        <fullName evidence="2">Uncharacterized protein</fullName>
    </submittedName>
</protein>
<comment type="caution">
    <text evidence="2">The sequence shown here is derived from an EMBL/GenBank/DDBJ whole genome shotgun (WGS) entry which is preliminary data.</text>
</comment>
<feature type="region of interest" description="Disordered" evidence="1">
    <location>
        <begin position="94"/>
        <end position="114"/>
    </location>
</feature>
<organism evidence="2 3">
    <name type="scientific">Colletotrichum chrysophilum</name>
    <dbReference type="NCBI Taxonomy" id="1836956"/>
    <lineage>
        <taxon>Eukaryota</taxon>
        <taxon>Fungi</taxon>
        <taxon>Dikarya</taxon>
        <taxon>Ascomycota</taxon>
        <taxon>Pezizomycotina</taxon>
        <taxon>Sordariomycetes</taxon>
        <taxon>Hypocreomycetidae</taxon>
        <taxon>Glomerellales</taxon>
        <taxon>Glomerellaceae</taxon>
        <taxon>Colletotrichum</taxon>
        <taxon>Colletotrichum gloeosporioides species complex</taxon>
    </lineage>
</organism>
<evidence type="ECO:0000313" key="3">
    <source>
        <dbReference type="Proteomes" id="UP001243330"/>
    </source>
</evidence>
<dbReference type="Proteomes" id="UP001243330">
    <property type="component" value="Unassembled WGS sequence"/>
</dbReference>
<gene>
    <name evidence="2" type="ORF">CCHR01_03352</name>
</gene>
<feature type="compositionally biased region" description="Pro residues" evidence="1">
    <location>
        <begin position="30"/>
        <end position="39"/>
    </location>
</feature>
<keyword evidence="3" id="KW-1185">Reference proteome</keyword>
<dbReference type="AlphaFoldDB" id="A0AAD9AVF9"/>
<sequence>MMKVPSLPSSHMLPFPSAGQPPPHRRISSPLPPPPPPPLHVHQQPPLPSLSSDRFLSQFLSGVSSPLLSCLFPWCSSPLIISSRLTPQQVRHSWSYHPQQRPVQQAHSTQHSPAQRTQSTLELLNLGISLIIRPSPCLSIRLSVCLSLSLVLSRWVDVLFSCHCSSRPHVHIFSKRLSAAFHLQVRVNSKVV</sequence>
<feature type="region of interest" description="Disordered" evidence="1">
    <location>
        <begin position="1"/>
        <end position="47"/>
    </location>
</feature>
<evidence type="ECO:0000256" key="1">
    <source>
        <dbReference type="SAM" id="MobiDB-lite"/>
    </source>
</evidence>